<feature type="transmembrane region" description="Helical" evidence="9">
    <location>
        <begin position="70"/>
        <end position="95"/>
    </location>
</feature>
<keyword evidence="6" id="KW-0769">Symport</keyword>
<evidence type="ECO:0000313" key="12">
    <source>
        <dbReference type="Proteomes" id="UP000275267"/>
    </source>
</evidence>
<comment type="similarity">
    <text evidence="2">Belongs to the major facilitator superfamily. Sugar transporter (TC 2.A.1.1) family.</text>
</comment>
<keyword evidence="8 9" id="KW-0472">Membrane</keyword>
<dbReference type="PRINTS" id="PR00171">
    <property type="entry name" value="SUGRTRNSPORT"/>
</dbReference>
<dbReference type="Proteomes" id="UP000275267">
    <property type="component" value="Unassembled WGS sequence"/>
</dbReference>
<reference evidence="12" key="1">
    <citation type="journal article" date="2019" name="Nat. Commun.">
        <title>The genome of broomcorn millet.</title>
        <authorList>
            <person name="Zou C."/>
            <person name="Miki D."/>
            <person name="Li D."/>
            <person name="Tang Q."/>
            <person name="Xiao L."/>
            <person name="Rajput S."/>
            <person name="Deng P."/>
            <person name="Jia W."/>
            <person name="Huang R."/>
            <person name="Zhang M."/>
            <person name="Sun Y."/>
            <person name="Hu J."/>
            <person name="Fu X."/>
            <person name="Schnable P.S."/>
            <person name="Li F."/>
            <person name="Zhang H."/>
            <person name="Feng B."/>
            <person name="Zhu X."/>
            <person name="Liu R."/>
            <person name="Schnable J.C."/>
            <person name="Zhu J.-K."/>
            <person name="Zhang H."/>
        </authorList>
    </citation>
    <scope>NUCLEOTIDE SEQUENCE [LARGE SCALE GENOMIC DNA]</scope>
</reference>
<keyword evidence="5 9" id="KW-0812">Transmembrane</keyword>
<evidence type="ECO:0000256" key="6">
    <source>
        <dbReference type="ARBA" id="ARBA00022847"/>
    </source>
</evidence>
<name>A0A3L6STJ0_PANMI</name>
<dbReference type="STRING" id="4540.A0A3L6STJ0"/>
<dbReference type="GO" id="GO:0016020">
    <property type="term" value="C:membrane"/>
    <property type="evidence" value="ECO:0007669"/>
    <property type="project" value="UniProtKB-SubCell"/>
</dbReference>
<keyword evidence="4" id="KW-0762">Sugar transport</keyword>
<dbReference type="InterPro" id="IPR036259">
    <property type="entry name" value="MFS_trans_sf"/>
</dbReference>
<protein>
    <submittedName>
        <fullName evidence="11">Sugar transport protein 1-like</fullName>
    </submittedName>
</protein>
<dbReference type="InterPro" id="IPR005828">
    <property type="entry name" value="MFS_sugar_transport-like"/>
</dbReference>
<dbReference type="InterPro" id="IPR005829">
    <property type="entry name" value="Sugar_transporter_CS"/>
</dbReference>
<dbReference type="PROSITE" id="PS50850">
    <property type="entry name" value="MFS"/>
    <property type="match status" value="1"/>
</dbReference>
<sequence>MVGGSIFLPDTPNSLVACGKPEKARAMLRRIRGTDDVDLEFDDLVAASDTTEAIANPWSTLLQHRYRPQLAMALLIPTLQQLTGINVVMFYAPVLFKTIGFGGTASLMSAVITGLVNMFATFVSIATVDRLGRRKLLLQGGVQMIIAQFVLGTLIAVKFGTSGVAEISRPYAIGVVFCICVFVSAFAWSWGPLGWLVPSEIFPLEIRSAAQSAVVVFNMTFTFIIAQIFLMLLCRLKFGLFYFFGAWEVVMTLFVYFFLPETKGIPIEEMDTIWGQHWYWKRFVDDGGSNKVEMTSTAV</sequence>
<comment type="subcellular location">
    <subcellularLocation>
        <location evidence="1">Membrane</location>
        <topology evidence="1">Multi-pass membrane protein</topology>
    </subcellularLocation>
</comment>
<organism evidence="11 12">
    <name type="scientific">Panicum miliaceum</name>
    <name type="common">Proso millet</name>
    <name type="synonym">Broomcorn millet</name>
    <dbReference type="NCBI Taxonomy" id="4540"/>
    <lineage>
        <taxon>Eukaryota</taxon>
        <taxon>Viridiplantae</taxon>
        <taxon>Streptophyta</taxon>
        <taxon>Embryophyta</taxon>
        <taxon>Tracheophyta</taxon>
        <taxon>Spermatophyta</taxon>
        <taxon>Magnoliopsida</taxon>
        <taxon>Liliopsida</taxon>
        <taxon>Poales</taxon>
        <taxon>Poaceae</taxon>
        <taxon>PACMAD clade</taxon>
        <taxon>Panicoideae</taxon>
        <taxon>Panicodae</taxon>
        <taxon>Paniceae</taxon>
        <taxon>Panicinae</taxon>
        <taxon>Panicum</taxon>
        <taxon>Panicum sect. Panicum</taxon>
    </lineage>
</organism>
<keyword evidence="12" id="KW-1185">Reference proteome</keyword>
<feature type="transmembrane region" description="Helical" evidence="9">
    <location>
        <begin position="210"/>
        <end position="233"/>
    </location>
</feature>
<dbReference type="InterPro" id="IPR003663">
    <property type="entry name" value="Sugar/inositol_transpt"/>
</dbReference>
<evidence type="ECO:0000256" key="1">
    <source>
        <dbReference type="ARBA" id="ARBA00004141"/>
    </source>
</evidence>
<feature type="domain" description="Major facilitator superfamily (MFS) profile" evidence="10">
    <location>
        <begin position="1"/>
        <end position="263"/>
    </location>
</feature>
<feature type="transmembrane region" description="Helical" evidence="9">
    <location>
        <begin position="171"/>
        <end position="190"/>
    </location>
</feature>
<dbReference type="GO" id="GO:0015293">
    <property type="term" value="F:symporter activity"/>
    <property type="evidence" value="ECO:0007669"/>
    <property type="project" value="UniProtKB-KW"/>
</dbReference>
<dbReference type="InterPro" id="IPR020846">
    <property type="entry name" value="MFS_dom"/>
</dbReference>
<dbReference type="PROSITE" id="PS00216">
    <property type="entry name" value="SUGAR_TRANSPORT_1"/>
    <property type="match status" value="1"/>
</dbReference>
<feature type="transmembrane region" description="Helical" evidence="9">
    <location>
        <begin position="107"/>
        <end position="128"/>
    </location>
</feature>
<dbReference type="EMBL" id="PQIB02000004">
    <property type="protein sequence ID" value="RLN25390.1"/>
    <property type="molecule type" value="Genomic_DNA"/>
</dbReference>
<dbReference type="PANTHER" id="PTHR23500:SF10">
    <property type="entry name" value="SUGAR TRANSPORT PROTEIN MST8"/>
    <property type="match status" value="1"/>
</dbReference>
<dbReference type="GO" id="GO:0015144">
    <property type="term" value="F:carbohydrate transmembrane transporter activity"/>
    <property type="evidence" value="ECO:0007669"/>
    <property type="project" value="InterPro"/>
</dbReference>
<evidence type="ECO:0000313" key="11">
    <source>
        <dbReference type="EMBL" id="RLN25390.1"/>
    </source>
</evidence>
<dbReference type="Gene3D" id="1.20.1250.20">
    <property type="entry name" value="MFS general substrate transporter like domains"/>
    <property type="match status" value="1"/>
</dbReference>
<evidence type="ECO:0000256" key="8">
    <source>
        <dbReference type="ARBA" id="ARBA00023136"/>
    </source>
</evidence>
<evidence type="ECO:0000256" key="5">
    <source>
        <dbReference type="ARBA" id="ARBA00022692"/>
    </source>
</evidence>
<dbReference type="AlphaFoldDB" id="A0A3L6STJ0"/>
<accession>A0A3L6STJ0</accession>
<evidence type="ECO:0000256" key="4">
    <source>
        <dbReference type="ARBA" id="ARBA00022597"/>
    </source>
</evidence>
<proteinExistence type="inferred from homology"/>
<feature type="transmembrane region" description="Helical" evidence="9">
    <location>
        <begin position="240"/>
        <end position="259"/>
    </location>
</feature>
<gene>
    <name evidence="11" type="ORF">C2845_PM07G13140</name>
</gene>
<keyword evidence="7 9" id="KW-1133">Transmembrane helix</keyword>
<evidence type="ECO:0000259" key="10">
    <source>
        <dbReference type="PROSITE" id="PS50850"/>
    </source>
</evidence>
<feature type="transmembrane region" description="Helical" evidence="9">
    <location>
        <begin position="140"/>
        <end position="159"/>
    </location>
</feature>
<dbReference type="PANTHER" id="PTHR23500">
    <property type="entry name" value="SOLUTE CARRIER FAMILY 2, FACILITATED GLUCOSE TRANSPORTER"/>
    <property type="match status" value="1"/>
</dbReference>
<evidence type="ECO:0000256" key="2">
    <source>
        <dbReference type="ARBA" id="ARBA00010992"/>
    </source>
</evidence>
<dbReference type="InterPro" id="IPR045262">
    <property type="entry name" value="STP/PLT_plant"/>
</dbReference>
<dbReference type="OrthoDB" id="5296287at2759"/>
<keyword evidence="3" id="KW-0813">Transport</keyword>
<comment type="caution">
    <text evidence="11">The sequence shown here is derived from an EMBL/GenBank/DDBJ whole genome shotgun (WGS) entry which is preliminary data.</text>
</comment>
<evidence type="ECO:0000256" key="3">
    <source>
        <dbReference type="ARBA" id="ARBA00022448"/>
    </source>
</evidence>
<evidence type="ECO:0000256" key="9">
    <source>
        <dbReference type="SAM" id="Phobius"/>
    </source>
</evidence>
<evidence type="ECO:0000256" key="7">
    <source>
        <dbReference type="ARBA" id="ARBA00022989"/>
    </source>
</evidence>
<dbReference type="SUPFAM" id="SSF103473">
    <property type="entry name" value="MFS general substrate transporter"/>
    <property type="match status" value="1"/>
</dbReference>
<dbReference type="Pfam" id="PF00083">
    <property type="entry name" value="Sugar_tr"/>
    <property type="match status" value="1"/>
</dbReference>